<feature type="region of interest" description="Disordered" evidence="2">
    <location>
        <begin position="27"/>
        <end position="60"/>
    </location>
</feature>
<dbReference type="EMBL" id="HBNR01071511">
    <property type="protein sequence ID" value="CAE4646610.1"/>
    <property type="molecule type" value="Transcribed_RNA"/>
</dbReference>
<feature type="coiled-coil region" evidence="1">
    <location>
        <begin position="312"/>
        <end position="339"/>
    </location>
</feature>
<sequence>MQVAARRCLFFAALAFAANGPAAATRHLARGPRTETPGVSNASHAASPAKKPTADSVKQLRAKHEVPGVANASHAASPAKKPTAEGVKQLRAKLELPGIANASHAASPATKPTAEGVKQLRAKLEVPGVANASHAASSAKKPTAEGVKQLRAKLEAVLTGLQGMVNGRNGSLAKAKVAPAMTVFVRELERVLRNTSSIKDPSVAMAKLKDASAGLQTLVHELTARQEALMLEDEAQQESLLLGVLMSKQREPMERQRKVLQNPDFANLPVVKALLAANNTTSALYLQAARFLDEHRGSQAASALEGEAAERAAAGEKLARSLEQRVKSMERELKTKEASYKRRAQLLTQRAESASSRKERHLAETLRRREERNFKKLSVIRSRDIASMRAAVEAVRRGDVKALQSTRAALVASLQALKSQNAGFLVLLSLGHRAMGRDCPYCAAQCIDKCRQVGNSYVKCLGDCAEAGKAF</sequence>
<keyword evidence="1" id="KW-0175">Coiled coil</keyword>
<organism evidence="4">
    <name type="scientific">Alexandrium monilatum</name>
    <dbReference type="NCBI Taxonomy" id="311494"/>
    <lineage>
        <taxon>Eukaryota</taxon>
        <taxon>Sar</taxon>
        <taxon>Alveolata</taxon>
        <taxon>Dinophyceae</taxon>
        <taxon>Gonyaulacales</taxon>
        <taxon>Pyrocystaceae</taxon>
        <taxon>Alexandrium</taxon>
    </lineage>
</organism>
<evidence type="ECO:0000313" key="4">
    <source>
        <dbReference type="EMBL" id="CAE4646610.1"/>
    </source>
</evidence>
<evidence type="ECO:0000256" key="2">
    <source>
        <dbReference type="SAM" id="MobiDB-lite"/>
    </source>
</evidence>
<proteinExistence type="predicted"/>
<accession>A0A7S4SIK5</accession>
<feature type="chain" id="PRO_5031493741" evidence="3">
    <location>
        <begin position="25"/>
        <end position="471"/>
    </location>
</feature>
<evidence type="ECO:0000256" key="1">
    <source>
        <dbReference type="SAM" id="Coils"/>
    </source>
</evidence>
<keyword evidence="3" id="KW-0732">Signal</keyword>
<name>A0A7S4SIK5_9DINO</name>
<dbReference type="AlphaFoldDB" id="A0A7S4SIK5"/>
<gene>
    <name evidence="4" type="ORF">AMON00008_LOCUS50661</name>
</gene>
<evidence type="ECO:0000256" key="3">
    <source>
        <dbReference type="SAM" id="SignalP"/>
    </source>
</evidence>
<reference evidence="4" key="1">
    <citation type="submission" date="2021-01" db="EMBL/GenBank/DDBJ databases">
        <authorList>
            <person name="Corre E."/>
            <person name="Pelletier E."/>
            <person name="Niang G."/>
            <person name="Scheremetjew M."/>
            <person name="Finn R."/>
            <person name="Kale V."/>
            <person name="Holt S."/>
            <person name="Cochrane G."/>
            <person name="Meng A."/>
            <person name="Brown T."/>
            <person name="Cohen L."/>
        </authorList>
    </citation>
    <scope>NUCLEOTIDE SEQUENCE</scope>
    <source>
        <strain evidence="4">CCMP3105</strain>
    </source>
</reference>
<protein>
    <submittedName>
        <fullName evidence="4">Uncharacterized protein</fullName>
    </submittedName>
</protein>
<feature type="signal peptide" evidence="3">
    <location>
        <begin position="1"/>
        <end position="24"/>
    </location>
</feature>